<comment type="caution">
    <text evidence="1">The sequence shown here is derived from an EMBL/GenBank/DDBJ whole genome shotgun (WGS) entry which is preliminary data.</text>
</comment>
<evidence type="ECO:0000313" key="2">
    <source>
        <dbReference type="Proteomes" id="UP000237271"/>
    </source>
</evidence>
<dbReference type="Proteomes" id="UP000237271">
    <property type="component" value="Unassembled WGS sequence"/>
</dbReference>
<gene>
    <name evidence="1" type="ORF">PHPALM_13977</name>
</gene>
<organism evidence="1 2">
    <name type="scientific">Phytophthora palmivora</name>
    <dbReference type="NCBI Taxonomy" id="4796"/>
    <lineage>
        <taxon>Eukaryota</taxon>
        <taxon>Sar</taxon>
        <taxon>Stramenopiles</taxon>
        <taxon>Oomycota</taxon>
        <taxon>Peronosporomycetes</taxon>
        <taxon>Peronosporales</taxon>
        <taxon>Peronosporaceae</taxon>
        <taxon>Phytophthora</taxon>
    </lineage>
</organism>
<evidence type="ECO:0000313" key="1">
    <source>
        <dbReference type="EMBL" id="POM69723.1"/>
    </source>
</evidence>
<protein>
    <submittedName>
        <fullName evidence="1">Reticuline oxidase-like</fullName>
    </submittedName>
</protein>
<reference evidence="1 2" key="1">
    <citation type="journal article" date="2017" name="Genome Biol. Evol.">
        <title>Phytophthora megakarya and P. palmivora, closely related causal agents of cacao black pod rot, underwent increases in genome sizes and gene numbers by different mechanisms.</title>
        <authorList>
            <person name="Ali S.S."/>
            <person name="Shao J."/>
            <person name="Lary D.J."/>
            <person name="Kronmiller B."/>
            <person name="Shen D."/>
            <person name="Strem M.D."/>
            <person name="Amoako-Attah I."/>
            <person name="Akrofi A.Y."/>
            <person name="Begoude B.A."/>
            <person name="Ten Hoopen G.M."/>
            <person name="Coulibaly K."/>
            <person name="Kebe B.I."/>
            <person name="Melnick R.L."/>
            <person name="Guiltinan M.J."/>
            <person name="Tyler B.M."/>
            <person name="Meinhardt L.W."/>
            <person name="Bailey B.A."/>
        </authorList>
    </citation>
    <scope>NUCLEOTIDE SEQUENCE [LARGE SCALE GENOMIC DNA]</scope>
    <source>
        <strain evidence="2">sbr112.9</strain>
    </source>
</reference>
<proteinExistence type="predicted"/>
<dbReference type="AlphaFoldDB" id="A0A2P4XVY0"/>
<dbReference type="EMBL" id="NCKW01007827">
    <property type="protein sequence ID" value="POM69723.1"/>
    <property type="molecule type" value="Genomic_DNA"/>
</dbReference>
<sequence>MDISDEVRRRFLGYTSRLKQFRVTDNLWVVDTWAWHAINSDSRSLSQLGEGRMHTFEYGKQGTSSITLQGTVRFNILNPRDYYDTFSLQNVAFDKECGSKWLNEVYYLPSRQSDINRRILSVDSNTQLDVHKTLKV</sequence>
<keyword evidence="2" id="KW-1185">Reference proteome</keyword>
<accession>A0A2P4XVY0</accession>
<name>A0A2P4XVY0_9STRA</name>